<dbReference type="EMBL" id="JAHIBW010000023">
    <property type="protein sequence ID" value="KAG7298703.1"/>
    <property type="molecule type" value="Genomic_DNA"/>
</dbReference>
<sequence>MTHFKLKIPPIVVPKLQSNPTDYPAGYGGLQTGYWAPVRAQVGACQDEGGLLGGSFRPLAGYIHTHAENSVQKYNSCSRRNASISYNKCLYTYSYNIIYL</sequence>
<gene>
    <name evidence="1" type="ORF">JYU34_017110</name>
</gene>
<protein>
    <submittedName>
        <fullName evidence="1">Uncharacterized protein</fullName>
    </submittedName>
</protein>
<dbReference type="Proteomes" id="UP000823941">
    <property type="component" value="Chromosome 23"/>
</dbReference>
<accession>A0ABQ7Q468</accession>
<evidence type="ECO:0000313" key="1">
    <source>
        <dbReference type="EMBL" id="KAG7298703.1"/>
    </source>
</evidence>
<evidence type="ECO:0000313" key="2">
    <source>
        <dbReference type="Proteomes" id="UP000823941"/>
    </source>
</evidence>
<organism evidence="1 2">
    <name type="scientific">Plutella xylostella</name>
    <name type="common">Diamondback moth</name>
    <name type="synonym">Plutella maculipennis</name>
    <dbReference type="NCBI Taxonomy" id="51655"/>
    <lineage>
        <taxon>Eukaryota</taxon>
        <taxon>Metazoa</taxon>
        <taxon>Ecdysozoa</taxon>
        <taxon>Arthropoda</taxon>
        <taxon>Hexapoda</taxon>
        <taxon>Insecta</taxon>
        <taxon>Pterygota</taxon>
        <taxon>Neoptera</taxon>
        <taxon>Endopterygota</taxon>
        <taxon>Lepidoptera</taxon>
        <taxon>Glossata</taxon>
        <taxon>Ditrysia</taxon>
        <taxon>Yponomeutoidea</taxon>
        <taxon>Plutellidae</taxon>
        <taxon>Plutella</taxon>
    </lineage>
</organism>
<comment type="caution">
    <text evidence="1">The sequence shown here is derived from an EMBL/GenBank/DDBJ whole genome shotgun (WGS) entry which is preliminary data.</text>
</comment>
<proteinExistence type="predicted"/>
<reference evidence="1 2" key="1">
    <citation type="submission" date="2021-06" db="EMBL/GenBank/DDBJ databases">
        <title>A haploid diamondback moth (Plutella xylostella L.) genome assembly resolves 31 chromosomes and identifies a diamide resistance mutation.</title>
        <authorList>
            <person name="Ward C.M."/>
            <person name="Perry K.D."/>
            <person name="Baker G."/>
            <person name="Powis K."/>
            <person name="Heckel D.G."/>
            <person name="Baxter S.W."/>
        </authorList>
    </citation>
    <scope>NUCLEOTIDE SEQUENCE [LARGE SCALE GENOMIC DNA]</scope>
    <source>
        <strain evidence="1 2">LV</strain>
        <tissue evidence="1">Single pupa</tissue>
    </source>
</reference>
<keyword evidence="2" id="KW-1185">Reference proteome</keyword>
<name>A0ABQ7Q468_PLUXY</name>